<feature type="transmembrane region" description="Helical" evidence="6">
    <location>
        <begin position="365"/>
        <end position="387"/>
    </location>
</feature>
<comment type="caution">
    <text evidence="8">The sequence shown here is derived from an EMBL/GenBank/DDBJ whole genome shotgun (WGS) entry which is preliminary data.</text>
</comment>
<feature type="transmembrane region" description="Helical" evidence="6">
    <location>
        <begin position="245"/>
        <end position="271"/>
    </location>
</feature>
<evidence type="ECO:0000256" key="2">
    <source>
        <dbReference type="ARBA" id="ARBA00022475"/>
    </source>
</evidence>
<dbReference type="GO" id="GO:0140359">
    <property type="term" value="F:ABC-type transporter activity"/>
    <property type="evidence" value="ECO:0007669"/>
    <property type="project" value="InterPro"/>
</dbReference>
<keyword evidence="4 6" id="KW-1133">Transmembrane helix</keyword>
<evidence type="ECO:0000313" key="8">
    <source>
        <dbReference type="EMBL" id="MBA2226260.1"/>
    </source>
</evidence>
<feature type="transmembrane region" description="Helical" evidence="6">
    <location>
        <begin position="200"/>
        <end position="224"/>
    </location>
</feature>
<evidence type="ECO:0000256" key="5">
    <source>
        <dbReference type="ARBA" id="ARBA00023136"/>
    </source>
</evidence>
<proteinExistence type="predicted"/>
<evidence type="ECO:0000256" key="1">
    <source>
        <dbReference type="ARBA" id="ARBA00004651"/>
    </source>
</evidence>
<dbReference type="RefSeq" id="WP_194537704.1">
    <property type="nucleotide sequence ID" value="NZ_JACEFB010000005.1"/>
</dbReference>
<feature type="transmembrane region" description="Helical" evidence="6">
    <location>
        <begin position="283"/>
        <end position="304"/>
    </location>
</feature>
<feature type="transmembrane region" description="Helical" evidence="6">
    <location>
        <begin position="316"/>
        <end position="335"/>
    </location>
</feature>
<name>A0A7V8VDX6_9BACT</name>
<keyword evidence="2" id="KW-1003">Cell membrane</keyword>
<comment type="subcellular location">
    <subcellularLocation>
        <location evidence="1">Cell membrane</location>
        <topology evidence="1">Multi-pass membrane protein</topology>
    </subcellularLocation>
</comment>
<gene>
    <name evidence="8" type="ORF">H0921_08825</name>
</gene>
<protein>
    <submittedName>
        <fullName evidence="8">ABC transporter permease</fullName>
    </submittedName>
</protein>
<keyword evidence="9" id="KW-1185">Reference proteome</keyword>
<keyword evidence="5 6" id="KW-0472">Membrane</keyword>
<sequence>MRIGNWQILFALMVKDWLLFWSDRRAFLFSFLVPIILASAFGYIFERPASGSASGPRLPVCLVVEDSGPFTEALVRELLASPRLQAQPVDRAAAESALRHQRVPVAIVIPEGFAQTAARLGTLQEASKGGLLPQIVLLHDASRHAEVEWASGIVAEIVMKQLCAHHLSRWLPADWQSWSMPFQVVPVPVSRHPGRRFNTYTHSFCGMTLQYLLFWGMESGLLFLRERRSETWRRMRAMAAPLRTLLAAKALTTAGVGCLQVLATFTFGWLAFGVAIEGSLGGFVLLSLAVCLLAAAVGLLVAAWGNAEAHARNISIVVILGVSMLGGLWLPAFLLPEWVRELALALPTAWAMQGFSAVTWQGASFLAVLPCILAVLAFALLLLALAVGRLHVLEKRAG</sequence>
<evidence type="ECO:0000259" key="7">
    <source>
        <dbReference type="Pfam" id="PF12698"/>
    </source>
</evidence>
<dbReference type="Pfam" id="PF12698">
    <property type="entry name" value="ABC2_membrane_3"/>
    <property type="match status" value="1"/>
</dbReference>
<dbReference type="Gene3D" id="3.40.1710.10">
    <property type="entry name" value="abc type-2 transporter like domain"/>
    <property type="match status" value="1"/>
</dbReference>
<dbReference type="PANTHER" id="PTHR30294:SF38">
    <property type="entry name" value="TRANSPORT PERMEASE PROTEIN"/>
    <property type="match status" value="1"/>
</dbReference>
<dbReference type="Proteomes" id="UP000542342">
    <property type="component" value="Unassembled WGS sequence"/>
</dbReference>
<organism evidence="8 9">
    <name type="scientific">Thermogemmata fonticola</name>
    <dbReference type="NCBI Taxonomy" id="2755323"/>
    <lineage>
        <taxon>Bacteria</taxon>
        <taxon>Pseudomonadati</taxon>
        <taxon>Planctomycetota</taxon>
        <taxon>Planctomycetia</taxon>
        <taxon>Gemmatales</taxon>
        <taxon>Gemmataceae</taxon>
        <taxon>Thermogemmata</taxon>
    </lineage>
</organism>
<evidence type="ECO:0000256" key="6">
    <source>
        <dbReference type="SAM" id="Phobius"/>
    </source>
</evidence>
<dbReference type="InterPro" id="IPR013525">
    <property type="entry name" value="ABC2_TM"/>
</dbReference>
<dbReference type="GO" id="GO:0005886">
    <property type="term" value="C:plasma membrane"/>
    <property type="evidence" value="ECO:0007669"/>
    <property type="project" value="UniProtKB-SubCell"/>
</dbReference>
<keyword evidence="3 6" id="KW-0812">Transmembrane</keyword>
<evidence type="ECO:0000256" key="4">
    <source>
        <dbReference type="ARBA" id="ARBA00022989"/>
    </source>
</evidence>
<evidence type="ECO:0000256" key="3">
    <source>
        <dbReference type="ARBA" id="ARBA00022692"/>
    </source>
</evidence>
<dbReference type="AlphaFoldDB" id="A0A7V8VDX6"/>
<reference evidence="8 9" key="1">
    <citation type="submission" date="2020-07" db="EMBL/GenBank/DDBJ databases">
        <title>Thermogemmata thermophila gen. nov., sp. nov., a novel moderate thermophilic planctomycete from a Kamchatka hot spring.</title>
        <authorList>
            <person name="Elcheninov A.G."/>
            <person name="Podosokorskaya O.A."/>
            <person name="Kovaleva O.L."/>
            <person name="Novikov A."/>
            <person name="Bonch-Osmolovskaya E.A."/>
            <person name="Toshchakov S.V."/>
            <person name="Kublanov I.V."/>
        </authorList>
    </citation>
    <scope>NUCLEOTIDE SEQUENCE [LARGE SCALE GENOMIC DNA]</scope>
    <source>
        <strain evidence="8 9">2918</strain>
    </source>
</reference>
<dbReference type="InterPro" id="IPR051449">
    <property type="entry name" value="ABC-2_transporter_component"/>
</dbReference>
<dbReference type="EMBL" id="JACEFB010000005">
    <property type="protein sequence ID" value="MBA2226260.1"/>
    <property type="molecule type" value="Genomic_DNA"/>
</dbReference>
<feature type="domain" description="ABC-2 type transporter transmembrane" evidence="7">
    <location>
        <begin position="25"/>
        <end position="387"/>
    </location>
</feature>
<dbReference type="PANTHER" id="PTHR30294">
    <property type="entry name" value="MEMBRANE COMPONENT OF ABC TRANSPORTER YHHJ-RELATED"/>
    <property type="match status" value="1"/>
</dbReference>
<accession>A0A7V8VDX6</accession>
<evidence type="ECO:0000313" key="9">
    <source>
        <dbReference type="Proteomes" id="UP000542342"/>
    </source>
</evidence>